<reference evidence="3 4" key="1">
    <citation type="submission" date="2020-03" db="EMBL/GenBank/DDBJ databases">
        <title>Draft Genome Sequence of Cudoniella acicularis.</title>
        <authorList>
            <person name="Buettner E."/>
            <person name="Kellner H."/>
        </authorList>
    </citation>
    <scope>NUCLEOTIDE SEQUENCE [LARGE SCALE GENOMIC DNA]</scope>
    <source>
        <strain evidence="3 4">DSM 108380</strain>
    </source>
</reference>
<feature type="domain" description="Heterokaryon incompatibility" evidence="2">
    <location>
        <begin position="214"/>
        <end position="300"/>
    </location>
</feature>
<protein>
    <recommendedName>
        <fullName evidence="2">Heterokaryon incompatibility domain-containing protein</fullName>
    </recommendedName>
</protein>
<evidence type="ECO:0000313" key="4">
    <source>
        <dbReference type="Proteomes" id="UP000566819"/>
    </source>
</evidence>
<dbReference type="EMBL" id="JAAMPI010000330">
    <property type="protein sequence ID" value="KAF4632622.1"/>
    <property type="molecule type" value="Genomic_DNA"/>
</dbReference>
<gene>
    <name evidence="3" type="ORF">G7Y89_g5502</name>
</gene>
<comment type="caution">
    <text evidence="3">The sequence shown here is derived from an EMBL/GenBank/DDBJ whole genome shotgun (WGS) entry which is preliminary data.</text>
</comment>
<dbReference type="AlphaFoldDB" id="A0A8H4W3R1"/>
<evidence type="ECO:0000259" key="2">
    <source>
        <dbReference type="Pfam" id="PF06985"/>
    </source>
</evidence>
<accession>A0A8H4W3R1</accession>
<dbReference type="OrthoDB" id="5125733at2759"/>
<feature type="region of interest" description="Disordered" evidence="1">
    <location>
        <begin position="1"/>
        <end position="49"/>
    </location>
</feature>
<name>A0A8H4W3R1_9HELO</name>
<dbReference type="Proteomes" id="UP000566819">
    <property type="component" value="Unassembled WGS sequence"/>
</dbReference>
<proteinExistence type="predicted"/>
<dbReference type="InterPro" id="IPR010730">
    <property type="entry name" value="HET"/>
</dbReference>
<evidence type="ECO:0000256" key="1">
    <source>
        <dbReference type="SAM" id="MobiDB-lite"/>
    </source>
</evidence>
<feature type="compositionally biased region" description="Polar residues" evidence="1">
    <location>
        <begin position="11"/>
        <end position="22"/>
    </location>
</feature>
<sequence length="612" mass="69212">MEPYESPSGGFDTTNDSLNANMELQEHSNWEYDSPEENPNVHDDQWSQVPRDPQLGTNHLWWPSHAGINIVKPRKDTRTLAERSTDHKLNKTLCKYCRIFFDTWSIIVEYGESIKNGIKYLVSVHYEILGEMEISAFKDVAYGSLRDENGYIGIPDSTLVYGLLAPHSPASKLGNCSGWPKISTSPNGLAQKRKVINPVDTILSLPHYWLIECHDPEDWRRESSRMAGVYGGSSLNLMASAAQDGTVGCLFHRDPLLSHGGKVQVEFAGEILTWDYTDKGLYTRNVDRAPLSLRAWVLQERLLAPRCLHFGISDIIWECRAKCASQRFAEALPNDFCNYREHVSIDEIWTSWSQIRLHYASAALTYQRDKLVAITDIARHIHKRTGHNYYAGIWENNFHREFCWLKIPPFKPGGEGPPDLSIPSWSWASTLGSVKTPARDQQLLQPCADIIDVQLDLNGDPFGKVTGGILTLRSKFLAFCIIRLPNCLPSHGCFKISTGVHSFEGQFQWDYEHQNCFLFPLGVFDDGNKGLPQQLRGILIKSTGNKNGQYQRVGIFNIRGELDTESLQFLVNGRLGMELEEPWASATVLTEANYASVNVDEEGIKWYTITIV</sequence>
<evidence type="ECO:0000313" key="3">
    <source>
        <dbReference type="EMBL" id="KAF4632622.1"/>
    </source>
</evidence>
<organism evidence="3 4">
    <name type="scientific">Cudoniella acicularis</name>
    <dbReference type="NCBI Taxonomy" id="354080"/>
    <lineage>
        <taxon>Eukaryota</taxon>
        <taxon>Fungi</taxon>
        <taxon>Dikarya</taxon>
        <taxon>Ascomycota</taxon>
        <taxon>Pezizomycotina</taxon>
        <taxon>Leotiomycetes</taxon>
        <taxon>Helotiales</taxon>
        <taxon>Tricladiaceae</taxon>
        <taxon>Cudoniella</taxon>
    </lineage>
</organism>
<keyword evidence="4" id="KW-1185">Reference proteome</keyword>
<dbReference type="PANTHER" id="PTHR33112:SF16">
    <property type="entry name" value="HETEROKARYON INCOMPATIBILITY DOMAIN-CONTAINING PROTEIN"/>
    <property type="match status" value="1"/>
</dbReference>
<dbReference type="Pfam" id="PF06985">
    <property type="entry name" value="HET"/>
    <property type="match status" value="1"/>
</dbReference>
<dbReference type="PANTHER" id="PTHR33112">
    <property type="entry name" value="DOMAIN PROTEIN, PUTATIVE-RELATED"/>
    <property type="match status" value="1"/>
</dbReference>